<organism evidence="2 3">
    <name type="scientific">Kitasatospora herbaricolor</name>
    <dbReference type="NCBI Taxonomy" id="68217"/>
    <lineage>
        <taxon>Bacteria</taxon>
        <taxon>Bacillati</taxon>
        <taxon>Actinomycetota</taxon>
        <taxon>Actinomycetes</taxon>
        <taxon>Kitasatosporales</taxon>
        <taxon>Streptomycetaceae</taxon>
        <taxon>Kitasatospora</taxon>
    </lineage>
</organism>
<geneLocation type="plasmid" evidence="2 3">
    <name>unnamed1</name>
</geneLocation>
<evidence type="ECO:0000313" key="2">
    <source>
        <dbReference type="EMBL" id="WUS61873.1"/>
    </source>
</evidence>
<dbReference type="EMBL" id="CP108483">
    <property type="protein sequence ID" value="WUS61873.1"/>
    <property type="molecule type" value="Genomic_DNA"/>
</dbReference>
<sequence length="76" mass="8041">MSADRRALHSPFSSSPVDAPLPAGGRDRLLPVERAPFREPPAPADEDDPPQCAQPPTARRRLGPGGAAYPADDATR</sequence>
<gene>
    <name evidence="2" type="ORF">OG469_41060</name>
</gene>
<keyword evidence="2" id="KW-0614">Plasmid</keyword>
<keyword evidence="3" id="KW-1185">Reference proteome</keyword>
<evidence type="ECO:0000256" key="1">
    <source>
        <dbReference type="SAM" id="MobiDB-lite"/>
    </source>
</evidence>
<protein>
    <submittedName>
        <fullName evidence="2">Uncharacterized protein</fullName>
    </submittedName>
</protein>
<feature type="compositionally biased region" description="Low complexity" evidence="1">
    <location>
        <begin position="67"/>
        <end position="76"/>
    </location>
</feature>
<reference evidence="2 3" key="1">
    <citation type="submission" date="2022-10" db="EMBL/GenBank/DDBJ databases">
        <title>The complete genomes of actinobacterial strains from the NBC collection.</title>
        <authorList>
            <person name="Joergensen T.S."/>
            <person name="Alvarez Arevalo M."/>
            <person name="Sterndorff E.B."/>
            <person name="Faurdal D."/>
            <person name="Vuksanovic O."/>
            <person name="Mourched A.-S."/>
            <person name="Charusanti P."/>
            <person name="Shaw S."/>
            <person name="Blin K."/>
            <person name="Weber T."/>
        </authorList>
    </citation>
    <scope>NUCLEOTIDE SEQUENCE [LARGE SCALE GENOMIC DNA]</scope>
    <source>
        <strain evidence="2 3">NBC_01247</strain>
        <plasmid evidence="2 3">unnamed1</plasmid>
    </source>
</reference>
<evidence type="ECO:0000313" key="3">
    <source>
        <dbReference type="Proteomes" id="UP001432014"/>
    </source>
</evidence>
<accession>A0ABZ1WMB7</accession>
<name>A0ABZ1WMB7_9ACTN</name>
<dbReference type="Proteomes" id="UP001432014">
    <property type="component" value="Plasmid unnamed1"/>
</dbReference>
<dbReference type="RefSeq" id="WP_329501523.1">
    <property type="nucleotide sequence ID" value="NZ_CP108461.1"/>
</dbReference>
<feature type="compositionally biased region" description="Basic and acidic residues" evidence="1">
    <location>
        <begin position="25"/>
        <end position="37"/>
    </location>
</feature>
<proteinExistence type="predicted"/>
<feature type="region of interest" description="Disordered" evidence="1">
    <location>
        <begin position="1"/>
        <end position="76"/>
    </location>
</feature>